<proteinExistence type="inferred from homology"/>
<dbReference type="SUPFAM" id="SSF52540">
    <property type="entry name" value="P-loop containing nucleoside triphosphate hydrolases"/>
    <property type="match status" value="1"/>
</dbReference>
<comment type="caution">
    <text evidence="13">The sequence shown here is derived from an EMBL/GenBank/DDBJ whole genome shotgun (WGS) entry which is preliminary data.</text>
</comment>
<dbReference type="GO" id="GO:0000146">
    <property type="term" value="F:microfilament motor activity"/>
    <property type="evidence" value="ECO:0007669"/>
    <property type="project" value="TreeGrafter"/>
</dbReference>
<dbReference type="InterPro" id="IPR027417">
    <property type="entry name" value="P-loop_NTPase"/>
</dbReference>
<dbReference type="Gene3D" id="1.10.10.820">
    <property type="match status" value="1"/>
</dbReference>
<dbReference type="EMBL" id="LJIG01009788">
    <property type="protein sequence ID" value="KRT82379.1"/>
    <property type="molecule type" value="Genomic_DNA"/>
</dbReference>
<feature type="binding site" evidence="11">
    <location>
        <begin position="36"/>
        <end position="43"/>
    </location>
    <ligand>
        <name>ATP</name>
        <dbReference type="ChEBI" id="CHEBI:30616"/>
    </ligand>
</feature>
<dbReference type="PANTHER" id="PTHR46256:SF2">
    <property type="entry name" value="NEITHER INACTIVATION NOR AFTERPOTENTIAL PROTEIN C"/>
    <property type="match status" value="1"/>
</dbReference>
<dbReference type="Pfam" id="PF00063">
    <property type="entry name" value="Myosin_head"/>
    <property type="match status" value="1"/>
</dbReference>
<dbReference type="GO" id="GO:0003779">
    <property type="term" value="F:actin binding"/>
    <property type="evidence" value="ECO:0007669"/>
    <property type="project" value="UniProtKB-KW"/>
</dbReference>
<dbReference type="PROSITE" id="PS51456">
    <property type="entry name" value="MYOSIN_MOTOR"/>
    <property type="match status" value="1"/>
</dbReference>
<evidence type="ECO:0000256" key="1">
    <source>
        <dbReference type="ARBA" id="ARBA00004245"/>
    </source>
</evidence>
<keyword evidence="11" id="KW-0009">Actin-binding</keyword>
<evidence type="ECO:0000256" key="3">
    <source>
        <dbReference type="ARBA" id="ARBA00022490"/>
    </source>
</evidence>
<name>A0A0T6B5E2_9SCAR</name>
<gene>
    <name evidence="13" type="ORF">AMK59_4656</name>
</gene>
<evidence type="ECO:0000256" key="4">
    <source>
        <dbReference type="ARBA" id="ARBA00022737"/>
    </source>
</evidence>
<dbReference type="GO" id="GO:0005524">
    <property type="term" value="F:ATP binding"/>
    <property type="evidence" value="ECO:0007669"/>
    <property type="project" value="UniProtKB-UniRule"/>
</dbReference>
<evidence type="ECO:0000256" key="11">
    <source>
        <dbReference type="PROSITE-ProRule" id="PRU00782"/>
    </source>
</evidence>
<comment type="caution">
    <text evidence="11">Lacks conserved residue(s) required for the propagation of feature annotation.</text>
</comment>
<feature type="non-terminal residue" evidence="13">
    <location>
        <position position="1"/>
    </location>
</feature>
<dbReference type="GO" id="GO:0042995">
    <property type="term" value="C:cell projection"/>
    <property type="evidence" value="ECO:0007669"/>
    <property type="project" value="UniProtKB-SubCell"/>
</dbReference>
<evidence type="ECO:0000256" key="9">
    <source>
        <dbReference type="ARBA" id="ARBA00023212"/>
    </source>
</evidence>
<dbReference type="PANTHER" id="PTHR46256">
    <property type="entry name" value="AGAP011099-PA"/>
    <property type="match status" value="1"/>
</dbReference>
<keyword evidence="6 11" id="KW-0067">ATP-binding</keyword>
<dbReference type="GO" id="GO:0016459">
    <property type="term" value="C:myosin complex"/>
    <property type="evidence" value="ECO:0007669"/>
    <property type="project" value="UniProtKB-KW"/>
</dbReference>
<comment type="similarity">
    <text evidence="11">Belongs to the TRAFAC class myosin-kinesin ATPase superfamily. Myosin family.</text>
</comment>
<dbReference type="InterPro" id="IPR036961">
    <property type="entry name" value="Kinesin_motor_dom_sf"/>
</dbReference>
<dbReference type="OrthoDB" id="6783236at2759"/>
<dbReference type="InterPro" id="IPR052409">
    <property type="entry name" value="Myosin-III_kinase_activity"/>
</dbReference>
<feature type="domain" description="Myosin motor" evidence="12">
    <location>
        <begin position="1"/>
        <end position="299"/>
    </location>
</feature>
<keyword evidence="4" id="KW-0677">Repeat</keyword>
<reference evidence="13 14" key="1">
    <citation type="submission" date="2015-09" db="EMBL/GenBank/DDBJ databases">
        <title>Draft genome of the scarab beetle Oryctes borbonicus.</title>
        <authorList>
            <person name="Meyer J.M."/>
            <person name="Markov G.V."/>
            <person name="Baskaran P."/>
            <person name="Herrmann M."/>
            <person name="Sommer R.J."/>
            <person name="Roedelsperger C."/>
        </authorList>
    </citation>
    <scope>NUCLEOTIDE SEQUENCE [LARGE SCALE GENOMIC DNA]</scope>
    <source>
        <strain evidence="13">OB123</strain>
        <tissue evidence="13">Whole animal</tissue>
    </source>
</reference>
<sequence>NCKSRSANAPHIYAIADSTYQDALHHMIPQNIILTGESNSGKTTNYLHLIEHLLYLGESMNISMNRIKNGIKLIHWLTQAATPINQNSTRCTIRTEVIYGRTGKVSGCTFSIYQLEKLRVSQTDPTHSNFHIFYCIYDGLVKKGGAEKYHLSEGYKYKYLSDGVGFEHDNLNDKFKELERIFEEYEFSKEQIETIYTIISAVLNIGEIKFKPSENDTAAILNEDQVSKVAALLQIDAKQLGWALVNYCYVSKGTAVSRHHTCDEAANARDVFANSLYARVVDYITSVINHKLSYGRAIL</sequence>
<organism evidence="13 14">
    <name type="scientific">Oryctes borbonicus</name>
    <dbReference type="NCBI Taxonomy" id="1629725"/>
    <lineage>
        <taxon>Eukaryota</taxon>
        <taxon>Metazoa</taxon>
        <taxon>Ecdysozoa</taxon>
        <taxon>Arthropoda</taxon>
        <taxon>Hexapoda</taxon>
        <taxon>Insecta</taxon>
        <taxon>Pterygota</taxon>
        <taxon>Neoptera</taxon>
        <taxon>Endopterygota</taxon>
        <taxon>Coleoptera</taxon>
        <taxon>Polyphaga</taxon>
        <taxon>Scarabaeiformia</taxon>
        <taxon>Scarabaeidae</taxon>
        <taxon>Dynastinae</taxon>
        <taxon>Oryctes</taxon>
    </lineage>
</organism>
<comment type="subcellular location">
    <subcellularLocation>
        <location evidence="2">Cell projection</location>
    </subcellularLocation>
    <subcellularLocation>
        <location evidence="1">Cytoplasm</location>
        <location evidence="1">Cytoskeleton</location>
    </subcellularLocation>
</comment>
<evidence type="ECO:0000313" key="14">
    <source>
        <dbReference type="Proteomes" id="UP000051574"/>
    </source>
</evidence>
<keyword evidence="14" id="KW-1185">Reference proteome</keyword>
<keyword evidence="8 11" id="KW-0505">Motor protein</keyword>
<evidence type="ECO:0000256" key="7">
    <source>
        <dbReference type="ARBA" id="ARBA00023123"/>
    </source>
</evidence>
<evidence type="ECO:0000256" key="5">
    <source>
        <dbReference type="ARBA" id="ARBA00022741"/>
    </source>
</evidence>
<keyword evidence="10" id="KW-0966">Cell projection</keyword>
<dbReference type="GO" id="GO:0030832">
    <property type="term" value="P:regulation of actin filament length"/>
    <property type="evidence" value="ECO:0007669"/>
    <property type="project" value="TreeGrafter"/>
</dbReference>
<evidence type="ECO:0000256" key="8">
    <source>
        <dbReference type="ARBA" id="ARBA00023175"/>
    </source>
</evidence>
<accession>A0A0T6B5E2</accession>
<dbReference type="GO" id="GO:0004674">
    <property type="term" value="F:protein serine/threonine kinase activity"/>
    <property type="evidence" value="ECO:0007669"/>
    <property type="project" value="TreeGrafter"/>
</dbReference>
<keyword evidence="3" id="KW-0963">Cytoplasm</keyword>
<dbReference type="SMART" id="SM00242">
    <property type="entry name" value="MYSc"/>
    <property type="match status" value="1"/>
</dbReference>
<evidence type="ECO:0000256" key="2">
    <source>
        <dbReference type="ARBA" id="ARBA00004316"/>
    </source>
</evidence>
<dbReference type="AlphaFoldDB" id="A0A0T6B5E2"/>
<keyword evidence="7 11" id="KW-0518">Myosin</keyword>
<evidence type="ECO:0000313" key="13">
    <source>
        <dbReference type="EMBL" id="KRT82379.1"/>
    </source>
</evidence>
<evidence type="ECO:0000256" key="10">
    <source>
        <dbReference type="ARBA" id="ARBA00023273"/>
    </source>
</evidence>
<evidence type="ECO:0000259" key="12">
    <source>
        <dbReference type="PROSITE" id="PS51456"/>
    </source>
</evidence>
<protein>
    <submittedName>
        <fullName evidence="13">Myosin head</fullName>
    </submittedName>
</protein>
<keyword evidence="5 11" id="KW-0547">Nucleotide-binding</keyword>
<evidence type="ECO:0000256" key="6">
    <source>
        <dbReference type="ARBA" id="ARBA00022840"/>
    </source>
</evidence>
<dbReference type="Gene3D" id="1.20.120.720">
    <property type="entry name" value="Myosin VI head, motor domain, U50 subdomain"/>
    <property type="match status" value="1"/>
</dbReference>
<dbReference type="Proteomes" id="UP000051574">
    <property type="component" value="Unassembled WGS sequence"/>
</dbReference>
<dbReference type="InterPro" id="IPR001609">
    <property type="entry name" value="Myosin_head_motor_dom-like"/>
</dbReference>
<dbReference type="Gene3D" id="3.40.850.10">
    <property type="entry name" value="Kinesin motor domain"/>
    <property type="match status" value="1"/>
</dbReference>
<keyword evidence="9" id="KW-0206">Cytoskeleton</keyword>